<accession>A0ABQ5FYQ2</accession>
<dbReference type="InterPro" id="IPR013103">
    <property type="entry name" value="RVT_2"/>
</dbReference>
<reference evidence="2" key="1">
    <citation type="journal article" date="2022" name="Int. J. Mol. Sci.">
        <title>Draft Genome of Tanacetum Coccineum: Genomic Comparison of Closely Related Tanacetum-Family Plants.</title>
        <authorList>
            <person name="Yamashiro T."/>
            <person name="Shiraishi A."/>
            <person name="Nakayama K."/>
            <person name="Satake H."/>
        </authorList>
    </citation>
    <scope>NUCLEOTIDE SEQUENCE</scope>
</reference>
<proteinExistence type="predicted"/>
<organism evidence="2 3">
    <name type="scientific">Tanacetum coccineum</name>
    <dbReference type="NCBI Taxonomy" id="301880"/>
    <lineage>
        <taxon>Eukaryota</taxon>
        <taxon>Viridiplantae</taxon>
        <taxon>Streptophyta</taxon>
        <taxon>Embryophyta</taxon>
        <taxon>Tracheophyta</taxon>
        <taxon>Spermatophyta</taxon>
        <taxon>Magnoliopsida</taxon>
        <taxon>eudicotyledons</taxon>
        <taxon>Gunneridae</taxon>
        <taxon>Pentapetalae</taxon>
        <taxon>asterids</taxon>
        <taxon>campanulids</taxon>
        <taxon>Asterales</taxon>
        <taxon>Asteraceae</taxon>
        <taxon>Asteroideae</taxon>
        <taxon>Anthemideae</taxon>
        <taxon>Anthemidinae</taxon>
        <taxon>Tanacetum</taxon>
    </lineage>
</organism>
<dbReference type="InterPro" id="IPR043502">
    <property type="entry name" value="DNA/RNA_pol_sf"/>
</dbReference>
<dbReference type="Proteomes" id="UP001151760">
    <property type="component" value="Unassembled WGS sequence"/>
</dbReference>
<dbReference type="EMBL" id="BQNB010017830">
    <property type="protein sequence ID" value="GJT67672.1"/>
    <property type="molecule type" value="Genomic_DNA"/>
</dbReference>
<evidence type="ECO:0000259" key="1">
    <source>
        <dbReference type="Pfam" id="PF07727"/>
    </source>
</evidence>
<evidence type="ECO:0000313" key="3">
    <source>
        <dbReference type="Proteomes" id="UP001151760"/>
    </source>
</evidence>
<comment type="caution">
    <text evidence="2">The sequence shown here is derived from an EMBL/GenBank/DDBJ whole genome shotgun (WGS) entry which is preliminary data.</text>
</comment>
<protein>
    <submittedName>
        <fullName evidence="2">Retrovirus-related pol polyprotein from transposon TNT 1-94</fullName>
    </submittedName>
</protein>
<dbReference type="PANTHER" id="PTHR11439">
    <property type="entry name" value="GAG-POL-RELATED RETROTRANSPOSON"/>
    <property type="match status" value="1"/>
</dbReference>
<reference evidence="2" key="2">
    <citation type="submission" date="2022-01" db="EMBL/GenBank/DDBJ databases">
        <authorList>
            <person name="Yamashiro T."/>
            <person name="Shiraishi A."/>
            <person name="Satake H."/>
            <person name="Nakayama K."/>
        </authorList>
    </citation>
    <scope>NUCLEOTIDE SEQUENCE</scope>
</reference>
<dbReference type="PANTHER" id="PTHR11439:SF483">
    <property type="entry name" value="PEPTIDE SYNTHASE GLIP-LIKE, PUTATIVE (AFU_ORTHOLOGUE AFUA_3G12920)-RELATED"/>
    <property type="match status" value="1"/>
</dbReference>
<sequence length="542" mass="62591">MFTRSIVIQRRVEDLQLGVESYQKKLNLTRPDTYRSDIKRLPMYSAYPNPRGFIYQNKDKKNKLIRIDELYKFSDGTLNDVRNALDDILKRIEMKYLPQTYRKKVDKDRAGAMIQAIDKQLKNRRIMQSLKKFVEHPSDTIHSEDGNPALANIKQAYGRILKDGGEDLCEDGIVKVKDFNQELGQTYSATHWTYRDDIRIHTVERGLVAQGYNQQEGIDFDETYAPVARLESIRILFAYACAHDFKLFQMDVKSAFLNGFINKEVYVAQPSGFVDFEKPNHVFKLKKALYGLKQAPKAWYDRLKAFLLDHLYTMGLVDNTLFTKKRDSHIIIVQIYVDDIIFGSTCQDLCDDFSKIMHDEFKMSMMVELNFFLGLQIKQLKDGIFFNQSKYIKEMLKKFGLEDSKPIKTPMSSETKLPRDEDEESVDDTKYRGLIGVETIVYTDSDHAGDYINRKSTSGVCTFMGCCLTSWFSKKQTALAISTTEAEYVSAKKACQQALWMKQALVDYDIKLDDIPVLCDNKGAIDLSKNPVLHSRTKHIEI</sequence>
<evidence type="ECO:0000313" key="2">
    <source>
        <dbReference type="EMBL" id="GJT67672.1"/>
    </source>
</evidence>
<dbReference type="CDD" id="cd09272">
    <property type="entry name" value="RNase_HI_RT_Ty1"/>
    <property type="match status" value="1"/>
</dbReference>
<dbReference type="SUPFAM" id="SSF56672">
    <property type="entry name" value="DNA/RNA polymerases"/>
    <property type="match status" value="1"/>
</dbReference>
<name>A0ABQ5FYQ2_9ASTR</name>
<dbReference type="Pfam" id="PF07727">
    <property type="entry name" value="RVT_2"/>
    <property type="match status" value="1"/>
</dbReference>
<gene>
    <name evidence="2" type="ORF">Tco_1019152</name>
</gene>
<feature type="domain" description="Reverse transcriptase Ty1/copia-type" evidence="1">
    <location>
        <begin position="192"/>
        <end position="412"/>
    </location>
</feature>
<keyword evidence="3" id="KW-1185">Reference proteome</keyword>